<reference evidence="3 4" key="1">
    <citation type="submission" date="2020-04" db="EMBL/GenBank/DDBJ databases">
        <title>Pseudoalteromonas caenipelagi sp. nov., isolated from a tidal flat.</title>
        <authorList>
            <person name="Park S."/>
            <person name="Yoon J.-H."/>
        </authorList>
    </citation>
    <scope>NUCLEOTIDE SEQUENCE [LARGE SCALE GENOMIC DNA]</scope>
    <source>
        <strain evidence="3 4">JBTF-M23</strain>
    </source>
</reference>
<dbReference type="AlphaFoldDB" id="A0A849VI10"/>
<proteinExistence type="predicted"/>
<dbReference type="Proteomes" id="UP000586305">
    <property type="component" value="Unassembled WGS sequence"/>
</dbReference>
<gene>
    <name evidence="3" type="ORF">HG263_13185</name>
</gene>
<feature type="signal peptide" evidence="1">
    <location>
        <begin position="1"/>
        <end position="23"/>
    </location>
</feature>
<name>A0A849VI10_9GAMM</name>
<feature type="domain" description="DUF2268" evidence="2">
    <location>
        <begin position="128"/>
        <end position="254"/>
    </location>
</feature>
<evidence type="ECO:0000259" key="2">
    <source>
        <dbReference type="Pfam" id="PF10026"/>
    </source>
</evidence>
<comment type="caution">
    <text evidence="3">The sequence shown here is derived from an EMBL/GenBank/DDBJ whole genome shotgun (WGS) entry which is preliminary data.</text>
</comment>
<evidence type="ECO:0000256" key="1">
    <source>
        <dbReference type="SAM" id="SignalP"/>
    </source>
</evidence>
<dbReference type="RefSeq" id="WP_171626548.1">
    <property type="nucleotide sequence ID" value="NZ_JABBPG010000005.1"/>
</dbReference>
<evidence type="ECO:0000313" key="3">
    <source>
        <dbReference type="EMBL" id="NOU51484.1"/>
    </source>
</evidence>
<evidence type="ECO:0000313" key="4">
    <source>
        <dbReference type="Proteomes" id="UP000586305"/>
    </source>
</evidence>
<organism evidence="3 4">
    <name type="scientific">Pseudoalteromonas caenipelagi</name>
    <dbReference type="NCBI Taxonomy" id="2726988"/>
    <lineage>
        <taxon>Bacteria</taxon>
        <taxon>Pseudomonadati</taxon>
        <taxon>Pseudomonadota</taxon>
        <taxon>Gammaproteobacteria</taxon>
        <taxon>Alteromonadales</taxon>
        <taxon>Pseudoalteromonadaceae</taxon>
        <taxon>Pseudoalteromonas</taxon>
    </lineage>
</organism>
<sequence>MALFNLKHTHLQCIISTITLALAAVTMLISSNSTANEKIQSKHGVTINFDSNTTQALTQQQKKTLTSTVFSITKHSKALLPQFPQQVTVNIALVDKDLDKVGGVSGIAQTPTSINLDIAKMYTKGINEAIAKGVKNTLYHEYHHLARGWTIEENRFGPGIAIAAANEGLATVFAEQYSGIQDSWLHYPNSVSEWVREIINLPDNAPYDIWMMGKHPDGRENIGYKAGTYIVHQAIKNSGLSVLELSKLSPFEILDLSGEIKNHSTSLEKLADFYAKNQLTEDAINTYKRAINALESSNPTVEARYQKKIDLLVNPIVISKQQQQSYTGEYSSERLNLFILLSEDEYRLQVKLPGKPAFTLHPDSKSTFFIYEADVKFEFVKQPDLPTYKLIANIFGQRFELNKS</sequence>
<keyword evidence="1" id="KW-0732">Signal</keyword>
<dbReference type="InterPro" id="IPR018728">
    <property type="entry name" value="DUF2268"/>
</dbReference>
<protein>
    <submittedName>
        <fullName evidence="3">DUF2268 domain-containing protein</fullName>
    </submittedName>
</protein>
<accession>A0A849VI10</accession>
<keyword evidence="4" id="KW-1185">Reference proteome</keyword>
<dbReference type="EMBL" id="JABBPG010000005">
    <property type="protein sequence ID" value="NOU51484.1"/>
    <property type="molecule type" value="Genomic_DNA"/>
</dbReference>
<feature type="chain" id="PRO_5032421488" evidence="1">
    <location>
        <begin position="24"/>
        <end position="404"/>
    </location>
</feature>
<dbReference type="Pfam" id="PF10026">
    <property type="entry name" value="DUF2268"/>
    <property type="match status" value="1"/>
</dbReference>